<dbReference type="PRINTS" id="PR00046">
    <property type="entry name" value="SIGMA70FCT"/>
</dbReference>
<dbReference type="PROSITE" id="PS00715">
    <property type="entry name" value="SIGMA70_1"/>
    <property type="match status" value="1"/>
</dbReference>
<dbReference type="GO" id="GO:0006352">
    <property type="term" value="P:DNA-templated transcription initiation"/>
    <property type="evidence" value="ECO:0007669"/>
    <property type="project" value="InterPro"/>
</dbReference>
<dbReference type="AlphaFoldDB" id="D6PE16"/>
<evidence type="ECO:0000256" key="3">
    <source>
        <dbReference type="ARBA" id="ARBA00023125"/>
    </source>
</evidence>
<dbReference type="EMBL" id="GU943007">
    <property type="protein sequence ID" value="ADD93967.1"/>
    <property type="molecule type" value="Genomic_DNA"/>
</dbReference>
<evidence type="ECO:0000256" key="4">
    <source>
        <dbReference type="ARBA" id="ARBA00023163"/>
    </source>
</evidence>
<name>D6PE16_9BACT</name>
<dbReference type="Gene3D" id="1.10.1740.10">
    <property type="match status" value="1"/>
</dbReference>
<dbReference type="CDD" id="cd06171">
    <property type="entry name" value="Sigma70_r4"/>
    <property type="match status" value="1"/>
</dbReference>
<keyword evidence="6" id="KW-0966">Cell projection</keyword>
<evidence type="ECO:0000259" key="5">
    <source>
        <dbReference type="PROSITE" id="PS00715"/>
    </source>
</evidence>
<dbReference type="InterPro" id="IPR007624">
    <property type="entry name" value="RNA_pol_sigma70_r3"/>
</dbReference>
<keyword evidence="3" id="KW-0238">DNA-binding</keyword>
<organism evidence="6">
    <name type="scientific">uncultured marine bacterium MedDCM-OCT-S09-C247</name>
    <dbReference type="NCBI Taxonomy" id="743078"/>
    <lineage>
        <taxon>Bacteria</taxon>
        <taxon>environmental samples</taxon>
    </lineage>
</organism>
<dbReference type="InterPro" id="IPR013324">
    <property type="entry name" value="RNA_pol_sigma_r3/r4-like"/>
</dbReference>
<keyword evidence="2" id="KW-0731">Sigma factor</keyword>
<dbReference type="Pfam" id="PF04545">
    <property type="entry name" value="Sigma70_r4"/>
    <property type="match status" value="1"/>
</dbReference>
<dbReference type="NCBIfam" id="TIGR02937">
    <property type="entry name" value="sigma70-ECF"/>
    <property type="match status" value="1"/>
</dbReference>
<dbReference type="GO" id="GO:0003677">
    <property type="term" value="F:DNA binding"/>
    <property type="evidence" value="ECO:0007669"/>
    <property type="project" value="UniProtKB-KW"/>
</dbReference>
<dbReference type="Gene3D" id="1.20.140.160">
    <property type="match status" value="1"/>
</dbReference>
<sequence length="225" mass="25888">MMHGYNHNTDDKAQLINDNLDIVKKIAFFYVGRVGKVVEVDDLLQLGMVGLIEAAHNYTPQDDVSFVNYARLRVKGAIVDYLRKSSNLCRGTIRRKQDYERAKRKLEKELFRQPETHEIAKELKVEVSDLLSWQHDFAASQHQSLEEASDAYGDFLFATDKSVEEKIFNGELKDILRTKLEDLNEQQLMVLQLYYVEELNVYEIGEILSVSTGRVSQIKSAAIKN</sequence>
<evidence type="ECO:0000313" key="6">
    <source>
        <dbReference type="EMBL" id="ADD93967.1"/>
    </source>
</evidence>
<dbReference type="SUPFAM" id="SSF88659">
    <property type="entry name" value="Sigma3 and sigma4 domains of RNA polymerase sigma factors"/>
    <property type="match status" value="2"/>
</dbReference>
<accession>D6PE16</accession>
<dbReference type="InterPro" id="IPR014284">
    <property type="entry name" value="RNA_pol_sigma-70_dom"/>
</dbReference>
<reference evidence="6" key="1">
    <citation type="journal article" date="2010" name="ISME J.">
        <title>Metagenome of the Mediterranean deep chlorophyll maximum studied by direct and fosmid library 454 pyrosequencing.</title>
        <authorList>
            <person name="Ghai R."/>
            <person name="Martin-Cuadrado A.B."/>
            <person name="Molto A.G."/>
            <person name="Heredia I.G."/>
            <person name="Cabrera R."/>
            <person name="Martin J."/>
            <person name="Verdu M."/>
            <person name="Deschamps P."/>
            <person name="Moreira D."/>
            <person name="Lopez-Garcia P."/>
            <person name="Mira A."/>
            <person name="Rodriguez-Valera F."/>
        </authorList>
    </citation>
    <scope>NUCLEOTIDE SEQUENCE</scope>
</reference>
<dbReference type="PANTHER" id="PTHR30385:SF7">
    <property type="entry name" value="RNA POLYMERASE SIGMA FACTOR FLIA"/>
    <property type="match status" value="1"/>
</dbReference>
<keyword evidence="4" id="KW-0804">Transcription</keyword>
<protein>
    <submittedName>
        <fullName evidence="6">Sigma factor FliA sigma 28 group flagellar</fullName>
    </submittedName>
</protein>
<dbReference type="Pfam" id="PF04539">
    <property type="entry name" value="Sigma70_r3"/>
    <property type="match status" value="1"/>
</dbReference>
<dbReference type="InterPro" id="IPR007630">
    <property type="entry name" value="RNA_pol_sigma70_r4"/>
</dbReference>
<keyword evidence="6" id="KW-0282">Flagellum</keyword>
<keyword evidence="1" id="KW-0805">Transcription regulation</keyword>
<dbReference type="GO" id="GO:0016987">
    <property type="term" value="F:sigma factor activity"/>
    <property type="evidence" value="ECO:0007669"/>
    <property type="project" value="UniProtKB-KW"/>
</dbReference>
<feature type="domain" description="RNA polymerase sigma-70" evidence="5">
    <location>
        <begin position="42"/>
        <end position="55"/>
    </location>
</feature>
<evidence type="ECO:0000256" key="2">
    <source>
        <dbReference type="ARBA" id="ARBA00023082"/>
    </source>
</evidence>
<dbReference type="Pfam" id="PF04542">
    <property type="entry name" value="Sigma70_r2"/>
    <property type="match status" value="1"/>
</dbReference>
<evidence type="ECO:0000256" key="1">
    <source>
        <dbReference type="ARBA" id="ARBA00023015"/>
    </source>
</evidence>
<dbReference type="InterPro" id="IPR007627">
    <property type="entry name" value="RNA_pol_sigma70_r2"/>
</dbReference>
<proteinExistence type="predicted"/>
<dbReference type="PANTHER" id="PTHR30385">
    <property type="entry name" value="SIGMA FACTOR F FLAGELLAR"/>
    <property type="match status" value="1"/>
</dbReference>
<dbReference type="InterPro" id="IPR013325">
    <property type="entry name" value="RNA_pol_sigma_r2"/>
</dbReference>
<dbReference type="InterPro" id="IPR000943">
    <property type="entry name" value="RNA_pol_sigma70"/>
</dbReference>
<keyword evidence="6" id="KW-0969">Cilium</keyword>
<dbReference type="SUPFAM" id="SSF88946">
    <property type="entry name" value="Sigma2 domain of RNA polymerase sigma factors"/>
    <property type="match status" value="1"/>
</dbReference>